<sequence>MVGEVPLSPSQVRKDGRWRPVRHNTAPSLRSSRPTSAPRRRSSLRAVLRCKPLSTISEDIAPSTKSNSTVSLKLNAAVPYQPSAWSHSTEHLLYFHPSQQLQNYQSVSFHCTGEACESMPRLYRTQSQWVAPSTRSDELGDTPAYRDPNTSEEDTYIDRNLEEGSESGIASVVSEEDIPREAIADLFHRVEEYEREHPEIVRDSGKVWVRANSVGHGLIRTMSTLHKKPTFEARLGHNVPVQSQLRIYEKPSHTERVKIAVHDCWRKFRNWSTGRDTELWAKKSVVQQSYPVMNASSVSLDLPRTSPTRCQFGPRKLSRAPRVEERTDGAGIARRDSKLSAREQLRRRKSSLFLDTIGPCPWGSANLQSPRIKSPVILQNSPHSRSFVVLRSWSGSDLGPQACIKPMTYLQLHIHQPPTLAIDQILNYTQSTRTVNTQQINTRDEATTIGVNPDLGLFFPTPRVEDLAPPAYRKKHLRTGRSPHSPVSCIHPLQPRIIKPIVSPAAKMSPKRALFSLNVDSETDHIYHRVNDHSKPGEKTKVIETSGPTVGHTDLQFVSKPFEKLVNRTVEGVEEATGKKVHSAEGELTYSSQRSSTGTGRKTVKDSTRTKRRIEKLYDTSDL</sequence>
<reference evidence="1" key="1">
    <citation type="submission" date="2022-11" db="EMBL/GenBank/DDBJ databases">
        <title>Genome Sequence of Boeremia exigua.</title>
        <authorList>
            <person name="Buettner E."/>
        </authorList>
    </citation>
    <scope>NUCLEOTIDE SEQUENCE</scope>
    <source>
        <strain evidence="1">CU02</strain>
    </source>
</reference>
<keyword evidence="2" id="KW-1185">Reference proteome</keyword>
<dbReference type="EMBL" id="JAPHNI010000321">
    <property type="protein sequence ID" value="KAJ8112481.1"/>
    <property type="molecule type" value="Genomic_DNA"/>
</dbReference>
<comment type="caution">
    <text evidence="1">The sequence shown here is derived from an EMBL/GenBank/DDBJ whole genome shotgun (WGS) entry which is preliminary data.</text>
</comment>
<proteinExistence type="predicted"/>
<name>A0ACC2IBB6_9PLEO</name>
<dbReference type="Proteomes" id="UP001153331">
    <property type="component" value="Unassembled WGS sequence"/>
</dbReference>
<evidence type="ECO:0000313" key="2">
    <source>
        <dbReference type="Proteomes" id="UP001153331"/>
    </source>
</evidence>
<accession>A0ACC2IBB6</accession>
<protein>
    <submittedName>
        <fullName evidence="1">Uncharacterized protein</fullName>
    </submittedName>
</protein>
<gene>
    <name evidence="1" type="ORF">OPT61_g5155</name>
</gene>
<evidence type="ECO:0000313" key="1">
    <source>
        <dbReference type="EMBL" id="KAJ8112481.1"/>
    </source>
</evidence>
<organism evidence="1 2">
    <name type="scientific">Boeremia exigua</name>
    <dbReference type="NCBI Taxonomy" id="749465"/>
    <lineage>
        <taxon>Eukaryota</taxon>
        <taxon>Fungi</taxon>
        <taxon>Dikarya</taxon>
        <taxon>Ascomycota</taxon>
        <taxon>Pezizomycotina</taxon>
        <taxon>Dothideomycetes</taxon>
        <taxon>Pleosporomycetidae</taxon>
        <taxon>Pleosporales</taxon>
        <taxon>Pleosporineae</taxon>
        <taxon>Didymellaceae</taxon>
        <taxon>Boeremia</taxon>
    </lineage>
</organism>